<name>A0A0F8W647_9ZZZZ</name>
<reference evidence="2" key="1">
    <citation type="journal article" date="2015" name="Nature">
        <title>Complex archaea that bridge the gap between prokaryotes and eukaryotes.</title>
        <authorList>
            <person name="Spang A."/>
            <person name="Saw J.H."/>
            <person name="Jorgensen S.L."/>
            <person name="Zaremba-Niedzwiedzka K."/>
            <person name="Martijn J."/>
            <person name="Lind A.E."/>
            <person name="van Eijk R."/>
            <person name="Schleper C."/>
            <person name="Guy L."/>
            <person name="Ettema T.J."/>
        </authorList>
    </citation>
    <scope>NUCLEOTIDE SEQUENCE</scope>
</reference>
<feature type="region of interest" description="Disordered" evidence="1">
    <location>
        <begin position="1"/>
        <end position="26"/>
    </location>
</feature>
<evidence type="ECO:0000256" key="1">
    <source>
        <dbReference type="SAM" id="MobiDB-lite"/>
    </source>
</evidence>
<sequence length="26" mass="2808">LVDSPDNPKNEVKLELGSKGIQPQTT</sequence>
<feature type="compositionally biased region" description="Basic and acidic residues" evidence="1">
    <location>
        <begin position="1"/>
        <end position="16"/>
    </location>
</feature>
<protein>
    <submittedName>
        <fullName evidence="2">Uncharacterized protein</fullName>
    </submittedName>
</protein>
<proteinExistence type="predicted"/>
<dbReference type="AlphaFoldDB" id="A0A0F8W647"/>
<comment type="caution">
    <text evidence="2">The sequence shown here is derived from an EMBL/GenBank/DDBJ whole genome shotgun (WGS) entry which is preliminary data.</text>
</comment>
<evidence type="ECO:0000313" key="2">
    <source>
        <dbReference type="EMBL" id="KKK52137.1"/>
    </source>
</evidence>
<organism evidence="2">
    <name type="scientific">marine sediment metagenome</name>
    <dbReference type="NCBI Taxonomy" id="412755"/>
    <lineage>
        <taxon>unclassified sequences</taxon>
        <taxon>metagenomes</taxon>
        <taxon>ecological metagenomes</taxon>
    </lineage>
</organism>
<feature type="non-terminal residue" evidence="2">
    <location>
        <position position="1"/>
    </location>
</feature>
<dbReference type="EMBL" id="LAZR01067175">
    <property type="protein sequence ID" value="KKK52137.1"/>
    <property type="molecule type" value="Genomic_DNA"/>
</dbReference>
<accession>A0A0F8W647</accession>
<gene>
    <name evidence="2" type="ORF">LCGC14_3107960</name>
</gene>